<dbReference type="PANTHER" id="PTHR11451">
    <property type="entry name" value="THREONINE-TRNA LIGASE"/>
    <property type="match status" value="1"/>
</dbReference>
<dbReference type="GO" id="GO:0006435">
    <property type="term" value="P:threonyl-tRNA aminoacylation"/>
    <property type="evidence" value="ECO:0007669"/>
    <property type="project" value="TreeGrafter"/>
</dbReference>
<name>A0A382KWZ3_9ZZZZ</name>
<dbReference type="GO" id="GO:0004829">
    <property type="term" value="F:threonine-tRNA ligase activity"/>
    <property type="evidence" value="ECO:0007669"/>
    <property type="project" value="TreeGrafter"/>
</dbReference>
<dbReference type="InterPro" id="IPR018163">
    <property type="entry name" value="Thr/Ala-tRNA-synth_IIc_edit"/>
</dbReference>
<dbReference type="AlphaFoldDB" id="A0A382KWZ3"/>
<dbReference type="PANTHER" id="PTHR11451:SF44">
    <property type="entry name" value="THREONINE--TRNA LIGASE, CHLOROPLASTIC_MITOCHONDRIAL 2"/>
    <property type="match status" value="1"/>
</dbReference>
<gene>
    <name evidence="2" type="ORF">METZ01_LOCUS280496</name>
</gene>
<dbReference type="GO" id="GO:0000166">
    <property type="term" value="F:nucleotide binding"/>
    <property type="evidence" value="ECO:0007669"/>
    <property type="project" value="InterPro"/>
</dbReference>
<protein>
    <submittedName>
        <fullName evidence="2">Uncharacterized protein</fullName>
    </submittedName>
</protein>
<dbReference type="Gene3D" id="3.30.980.10">
    <property type="entry name" value="Threonyl-trna Synthetase, Chain A, domain 2"/>
    <property type="match status" value="1"/>
</dbReference>
<organism evidence="2">
    <name type="scientific">marine metagenome</name>
    <dbReference type="NCBI Taxonomy" id="408172"/>
    <lineage>
        <taxon>unclassified sequences</taxon>
        <taxon>metagenomes</taxon>
        <taxon>ecological metagenomes</taxon>
    </lineage>
</organism>
<reference evidence="2" key="1">
    <citation type="submission" date="2018-05" db="EMBL/GenBank/DDBJ databases">
        <authorList>
            <person name="Lanie J.A."/>
            <person name="Ng W.-L."/>
            <person name="Kazmierczak K.M."/>
            <person name="Andrzejewski T.M."/>
            <person name="Davidsen T.M."/>
            <person name="Wayne K.J."/>
            <person name="Tettelin H."/>
            <person name="Glass J.I."/>
            <person name="Rusch D."/>
            <person name="Podicherti R."/>
            <person name="Tsui H.-C.T."/>
            <person name="Winkler M.E."/>
        </authorList>
    </citation>
    <scope>NUCLEOTIDE SEQUENCE</scope>
</reference>
<sequence length="59" mass="7038">MNVAGAYWRGDSSNEMLSRIYGTAWRNDKELRKYLTMLKEAEKRDHRKIGKQLKIFAFD</sequence>
<evidence type="ECO:0000256" key="1">
    <source>
        <dbReference type="ARBA" id="ARBA00022917"/>
    </source>
</evidence>
<dbReference type="SUPFAM" id="SSF55186">
    <property type="entry name" value="ThrRS/AlaRS common domain"/>
    <property type="match status" value="1"/>
</dbReference>
<evidence type="ECO:0000313" key="2">
    <source>
        <dbReference type="EMBL" id="SVC27642.1"/>
    </source>
</evidence>
<dbReference type="EMBL" id="UINC01082664">
    <property type="protein sequence ID" value="SVC27642.1"/>
    <property type="molecule type" value="Genomic_DNA"/>
</dbReference>
<feature type="non-terminal residue" evidence="2">
    <location>
        <position position="59"/>
    </location>
</feature>
<proteinExistence type="predicted"/>
<keyword evidence="1" id="KW-0648">Protein biosynthesis</keyword>
<accession>A0A382KWZ3</accession>